<evidence type="ECO:0000256" key="2">
    <source>
        <dbReference type="SAM" id="SignalP"/>
    </source>
</evidence>
<dbReference type="EMBL" id="JBFOCI010000006">
    <property type="protein sequence ID" value="MEW9807846.1"/>
    <property type="molecule type" value="Genomic_DNA"/>
</dbReference>
<gene>
    <name evidence="3" type="ORF">ABUE31_17800</name>
</gene>
<sequence>MTRTNRLLVGMLLAPIVMSGAAWAQDDTMPSEDDADVAVQPEAIEALDRMAAYLRTLSQFQLTADFTVDEVTEDGQKIQTAGVSTYYVRPPDRLRLELRSDRQTRTYVYDGKTVTQYAPGLDLYSVFEAPATIADMLDEADEK</sequence>
<dbReference type="Gene3D" id="2.50.20.10">
    <property type="entry name" value="Lipoprotein localisation LolA/LolB/LppX"/>
    <property type="match status" value="1"/>
</dbReference>
<comment type="caution">
    <text evidence="3">The sequence shown here is derived from an EMBL/GenBank/DDBJ whole genome shotgun (WGS) entry which is preliminary data.</text>
</comment>
<feature type="signal peptide" evidence="2">
    <location>
        <begin position="1"/>
        <end position="24"/>
    </location>
</feature>
<evidence type="ECO:0000313" key="4">
    <source>
        <dbReference type="Proteomes" id="UP001556196"/>
    </source>
</evidence>
<keyword evidence="1 2" id="KW-0732">Signal</keyword>
<dbReference type="RefSeq" id="WP_367725047.1">
    <property type="nucleotide sequence ID" value="NZ_JBFOCI010000006.1"/>
</dbReference>
<protein>
    <submittedName>
        <fullName evidence="3">DUF2092 domain-containing protein</fullName>
    </submittedName>
</protein>
<dbReference type="Pfam" id="PF09865">
    <property type="entry name" value="DUF2092"/>
    <property type="match status" value="1"/>
</dbReference>
<evidence type="ECO:0000313" key="3">
    <source>
        <dbReference type="EMBL" id="MEW9807846.1"/>
    </source>
</evidence>
<evidence type="ECO:0000256" key="1">
    <source>
        <dbReference type="ARBA" id="ARBA00022729"/>
    </source>
</evidence>
<reference evidence="3 4" key="1">
    <citation type="submission" date="2024-06" db="EMBL/GenBank/DDBJ databases">
        <authorList>
            <person name="Tuo L."/>
        </authorList>
    </citation>
    <scope>NUCLEOTIDE SEQUENCE [LARGE SCALE GENOMIC DNA]</scope>
    <source>
        <strain evidence="3 4">ZMM04-5</strain>
    </source>
</reference>
<keyword evidence="4" id="KW-1185">Reference proteome</keyword>
<dbReference type="InterPro" id="IPR019207">
    <property type="entry name" value="DUF2092"/>
</dbReference>
<organism evidence="3 4">
    <name type="scientific">Mesorhizobium marinum</name>
    <dbReference type="NCBI Taxonomy" id="3228790"/>
    <lineage>
        <taxon>Bacteria</taxon>
        <taxon>Pseudomonadati</taxon>
        <taxon>Pseudomonadota</taxon>
        <taxon>Alphaproteobacteria</taxon>
        <taxon>Hyphomicrobiales</taxon>
        <taxon>Phyllobacteriaceae</taxon>
        <taxon>Mesorhizobium</taxon>
    </lineage>
</organism>
<accession>A0ABV3R3F1</accession>
<feature type="non-terminal residue" evidence="3">
    <location>
        <position position="143"/>
    </location>
</feature>
<feature type="chain" id="PRO_5046278526" evidence="2">
    <location>
        <begin position="25"/>
        <end position="143"/>
    </location>
</feature>
<dbReference type="InterPro" id="IPR029046">
    <property type="entry name" value="LolA/LolB/LppX"/>
</dbReference>
<dbReference type="SUPFAM" id="SSF89392">
    <property type="entry name" value="Prokaryotic lipoproteins and lipoprotein localization factors"/>
    <property type="match status" value="1"/>
</dbReference>
<dbReference type="Proteomes" id="UP001556196">
    <property type="component" value="Unassembled WGS sequence"/>
</dbReference>
<proteinExistence type="predicted"/>
<name>A0ABV3R3F1_9HYPH</name>